<keyword evidence="3" id="KW-1185">Reference proteome</keyword>
<organism evidence="2 3">
    <name type="scientific">Malacoplasma iowae DK-CPA</name>
    <dbReference type="NCBI Taxonomy" id="1394179"/>
    <lineage>
        <taxon>Bacteria</taxon>
        <taxon>Bacillati</taxon>
        <taxon>Mycoplasmatota</taxon>
        <taxon>Mycoplasmoidales</taxon>
        <taxon>Mycoplasmoidaceae</taxon>
        <taxon>Malacoplasma</taxon>
    </lineage>
</organism>
<sequence length="197" mass="23079">MENKFSSANIQQTIKTPNFLILCFCFFVVVLPNIFIWVFLGEFNQSKLNWVIPYNGKNLPLFNPLIIAVLFGVLFFSLLMYLVIFLFKKINYDALPFILMVNAMCFCAILSGMIPYNQSNHVFIIVARFLLTIVITLIVFFVSNKFTNILLLKSNHSFVLFNEYKKELIEEAIERKKFKKIVGNKKEKDYIEIENEE</sequence>
<proteinExistence type="predicted"/>
<gene>
    <name evidence="2" type="ORF">P271_42</name>
</gene>
<protein>
    <submittedName>
        <fullName evidence="2">Uncharacterized protein</fullName>
    </submittedName>
</protein>
<evidence type="ECO:0000256" key="1">
    <source>
        <dbReference type="SAM" id="Phobius"/>
    </source>
</evidence>
<dbReference type="GeneID" id="96867251"/>
<feature type="transmembrane region" description="Helical" evidence="1">
    <location>
        <begin position="122"/>
        <end position="143"/>
    </location>
</feature>
<keyword evidence="1" id="KW-0472">Membrane</keyword>
<feature type="transmembrane region" description="Helical" evidence="1">
    <location>
        <begin position="61"/>
        <end position="87"/>
    </location>
</feature>
<dbReference type="EMBL" id="AWQU01000089">
    <property type="protein sequence ID" value="KFB07217.1"/>
    <property type="molecule type" value="Genomic_DNA"/>
</dbReference>
<dbReference type="NCBIfam" id="NF045757">
    <property type="entry name" value="MPN565"/>
    <property type="match status" value="1"/>
</dbReference>
<evidence type="ECO:0000313" key="2">
    <source>
        <dbReference type="EMBL" id="KFB07217.1"/>
    </source>
</evidence>
<dbReference type="AlphaFoldDB" id="A0A084U2N1"/>
<accession>A0A084U2N1</accession>
<feature type="transmembrane region" description="Helical" evidence="1">
    <location>
        <begin position="94"/>
        <end position="116"/>
    </location>
</feature>
<keyword evidence="1" id="KW-1133">Transmembrane helix</keyword>
<evidence type="ECO:0000313" key="3">
    <source>
        <dbReference type="Proteomes" id="UP000028523"/>
    </source>
</evidence>
<comment type="caution">
    <text evidence="2">The sequence shown here is derived from an EMBL/GenBank/DDBJ whole genome shotgun (WGS) entry which is preliminary data.</text>
</comment>
<dbReference type="RefSeq" id="WP_004024755.1">
    <property type="nucleotide sequence ID" value="NZ_AWQU01000089.1"/>
</dbReference>
<reference evidence="2 3" key="1">
    <citation type="journal article" date="2014" name="PLoS ONE">
        <title>Reduction of Hydrogen Peroxide Accumulation and Toxicity by a Catalase from Mycoplasma iowae.</title>
        <authorList>
            <person name="Pritchard R.E."/>
            <person name="Prassinos A.J."/>
            <person name="Osborne J.D."/>
            <person name="Raviv Z."/>
            <person name="Balish M.F."/>
        </authorList>
    </citation>
    <scope>NUCLEOTIDE SEQUENCE [LARGE SCALE GENOMIC DNA]</scope>
    <source>
        <strain evidence="2 3">DK-CPA</strain>
    </source>
</reference>
<dbReference type="Proteomes" id="UP000028523">
    <property type="component" value="Unassembled WGS sequence"/>
</dbReference>
<feature type="transmembrane region" description="Helical" evidence="1">
    <location>
        <begin position="20"/>
        <end position="41"/>
    </location>
</feature>
<name>A0A084U2N1_MALIO</name>
<keyword evidence="1" id="KW-0812">Transmembrane</keyword>